<dbReference type="InterPro" id="IPR000719">
    <property type="entry name" value="Prot_kinase_dom"/>
</dbReference>
<gene>
    <name evidence="14" type="ORF">WA026_015651</name>
</gene>
<feature type="binding site" evidence="9">
    <location>
        <begin position="179"/>
        <end position="180"/>
    </location>
    <ligand>
        <name>ATP</name>
        <dbReference type="ChEBI" id="CHEBI:30616"/>
    </ligand>
</feature>
<keyword evidence="12" id="KW-0812">Transmembrane</keyword>
<feature type="transmembrane region" description="Helical" evidence="12">
    <location>
        <begin position="241"/>
        <end position="259"/>
    </location>
</feature>
<evidence type="ECO:0000256" key="7">
    <source>
        <dbReference type="ARBA" id="ARBA00048679"/>
    </source>
</evidence>
<dbReference type="EMBL" id="JARQZJ010000129">
    <property type="protein sequence ID" value="KAK9891683.1"/>
    <property type="molecule type" value="Genomic_DNA"/>
</dbReference>
<evidence type="ECO:0000256" key="8">
    <source>
        <dbReference type="PIRSR" id="PIRSR630616-1"/>
    </source>
</evidence>
<dbReference type="PROSITE" id="PS50011">
    <property type="entry name" value="PROTEIN_KINASE_DOM"/>
    <property type="match status" value="1"/>
</dbReference>
<dbReference type="GO" id="GO:0005524">
    <property type="term" value="F:ATP binding"/>
    <property type="evidence" value="ECO:0007669"/>
    <property type="project" value="UniProtKB-UniRule"/>
</dbReference>
<proteinExistence type="predicted"/>
<keyword evidence="2" id="KW-0808">Transferase</keyword>
<accession>A0AAW1V936</accession>
<evidence type="ECO:0000313" key="15">
    <source>
        <dbReference type="Proteomes" id="UP001431783"/>
    </source>
</evidence>
<comment type="catalytic activity">
    <reaction evidence="7">
        <text>L-seryl-[protein] + ATP = O-phospho-L-seryl-[protein] + ADP + H(+)</text>
        <dbReference type="Rhea" id="RHEA:17989"/>
        <dbReference type="Rhea" id="RHEA-COMP:9863"/>
        <dbReference type="Rhea" id="RHEA-COMP:11604"/>
        <dbReference type="ChEBI" id="CHEBI:15378"/>
        <dbReference type="ChEBI" id="CHEBI:29999"/>
        <dbReference type="ChEBI" id="CHEBI:30616"/>
        <dbReference type="ChEBI" id="CHEBI:83421"/>
        <dbReference type="ChEBI" id="CHEBI:456216"/>
        <dbReference type="EC" id="2.7.11.1"/>
    </reaction>
</comment>
<dbReference type="FunFam" id="3.30.200.20:FF:000042">
    <property type="entry name" value="Aurora kinase A"/>
    <property type="match status" value="1"/>
</dbReference>
<keyword evidence="12" id="KW-1133">Transmembrane helix</keyword>
<evidence type="ECO:0000313" key="14">
    <source>
        <dbReference type="EMBL" id="KAK9891683.1"/>
    </source>
</evidence>
<evidence type="ECO:0000256" key="1">
    <source>
        <dbReference type="ARBA" id="ARBA00022527"/>
    </source>
</evidence>
<dbReference type="AlphaFoldDB" id="A0AAW1V936"/>
<feature type="binding site" evidence="9 11">
    <location>
        <position position="90"/>
    </location>
    <ligand>
        <name>ATP</name>
        <dbReference type="ChEBI" id="CHEBI:30616"/>
    </ligand>
</feature>
<comment type="catalytic activity">
    <reaction evidence="6">
        <text>L-threonyl-[protein] + ATP = O-phospho-L-threonyl-[protein] + ADP + H(+)</text>
        <dbReference type="Rhea" id="RHEA:46608"/>
        <dbReference type="Rhea" id="RHEA-COMP:11060"/>
        <dbReference type="Rhea" id="RHEA-COMP:11605"/>
        <dbReference type="ChEBI" id="CHEBI:15378"/>
        <dbReference type="ChEBI" id="CHEBI:30013"/>
        <dbReference type="ChEBI" id="CHEBI:30616"/>
        <dbReference type="ChEBI" id="CHEBI:61977"/>
        <dbReference type="ChEBI" id="CHEBI:456216"/>
        <dbReference type="EC" id="2.7.11.1"/>
    </reaction>
</comment>
<reference evidence="14 15" key="1">
    <citation type="submission" date="2023-03" db="EMBL/GenBank/DDBJ databases">
        <title>Genome insight into feeding habits of ladybird beetles.</title>
        <authorList>
            <person name="Li H.-S."/>
            <person name="Huang Y.-H."/>
            <person name="Pang H."/>
        </authorList>
    </citation>
    <scope>NUCLEOTIDE SEQUENCE [LARGE SCALE GENOMIC DNA]</scope>
    <source>
        <strain evidence="14">SYSU_2023b</strain>
        <tissue evidence="14">Whole body</tissue>
    </source>
</reference>
<keyword evidence="5 9" id="KW-0067">ATP-binding</keyword>
<evidence type="ECO:0000256" key="4">
    <source>
        <dbReference type="ARBA" id="ARBA00022777"/>
    </source>
</evidence>
<evidence type="ECO:0000256" key="6">
    <source>
        <dbReference type="ARBA" id="ARBA00047899"/>
    </source>
</evidence>
<comment type="caution">
    <text evidence="14">The sequence shown here is derived from an EMBL/GenBank/DDBJ whole genome shotgun (WGS) entry which is preliminary data.</text>
</comment>
<evidence type="ECO:0000256" key="5">
    <source>
        <dbReference type="ARBA" id="ARBA00022840"/>
    </source>
</evidence>
<keyword evidence="3 9" id="KW-0547">Nucleotide-binding</keyword>
<keyword evidence="12" id="KW-0472">Membrane</keyword>
<dbReference type="InterPro" id="IPR011009">
    <property type="entry name" value="Kinase-like_dom_sf"/>
</dbReference>
<evidence type="ECO:0000256" key="2">
    <source>
        <dbReference type="ARBA" id="ARBA00022679"/>
    </source>
</evidence>
<dbReference type="Pfam" id="PF00069">
    <property type="entry name" value="Pkinase"/>
    <property type="match status" value="1"/>
</dbReference>
<feature type="domain" description="Protein kinase" evidence="13">
    <location>
        <begin position="61"/>
        <end position="313"/>
    </location>
</feature>
<name>A0AAW1V936_9CUCU</name>
<feature type="binding site" evidence="9">
    <location>
        <position position="200"/>
    </location>
    <ligand>
        <name>ATP</name>
        <dbReference type="ChEBI" id="CHEBI:30616"/>
    </ligand>
</feature>
<evidence type="ECO:0000256" key="3">
    <source>
        <dbReference type="ARBA" id="ARBA00022741"/>
    </source>
</evidence>
<dbReference type="GO" id="GO:0004674">
    <property type="term" value="F:protein serine/threonine kinase activity"/>
    <property type="evidence" value="ECO:0007669"/>
    <property type="project" value="UniProtKB-KW"/>
</dbReference>
<feature type="active site" description="Proton acceptor" evidence="8">
    <location>
        <position position="175"/>
    </location>
</feature>
<evidence type="ECO:0000259" key="13">
    <source>
        <dbReference type="PROSITE" id="PS50011"/>
    </source>
</evidence>
<dbReference type="PANTHER" id="PTHR24350">
    <property type="entry name" value="SERINE/THREONINE-PROTEIN KINASE IAL-RELATED"/>
    <property type="match status" value="1"/>
</dbReference>
<evidence type="ECO:0000256" key="9">
    <source>
        <dbReference type="PIRSR" id="PIRSR630616-2"/>
    </source>
</evidence>
<dbReference type="InterPro" id="IPR017441">
    <property type="entry name" value="Protein_kinase_ATP_BS"/>
</dbReference>
<evidence type="ECO:0000256" key="10">
    <source>
        <dbReference type="PIRSR" id="PIRSR630616-3"/>
    </source>
</evidence>
<dbReference type="PROSITE" id="PS00107">
    <property type="entry name" value="PROTEIN_KINASE_ATP"/>
    <property type="match status" value="1"/>
</dbReference>
<dbReference type="Proteomes" id="UP001431783">
    <property type="component" value="Unassembled WGS sequence"/>
</dbReference>
<feature type="cross-link" description="Glycyl lysine isopeptide (Lys-Gly) (interchain with G-Cter in SUMO2)" evidence="10">
    <location>
        <position position="177"/>
    </location>
</feature>
<dbReference type="SUPFAM" id="SSF56112">
    <property type="entry name" value="Protein kinase-like (PK-like)"/>
    <property type="match status" value="1"/>
</dbReference>
<keyword evidence="15" id="KW-1185">Reference proteome</keyword>
<dbReference type="InterPro" id="IPR030616">
    <property type="entry name" value="Aur-like"/>
</dbReference>
<keyword evidence="1" id="KW-0723">Serine/threonine-protein kinase</keyword>
<dbReference type="FunFam" id="1.10.510.10:FF:000571">
    <property type="entry name" value="Maternal embryonic leucine zipper kinase"/>
    <property type="match status" value="1"/>
</dbReference>
<evidence type="ECO:0000256" key="11">
    <source>
        <dbReference type="PROSITE-ProRule" id="PRU10141"/>
    </source>
</evidence>
<organism evidence="14 15">
    <name type="scientific">Henosepilachna vigintioctopunctata</name>
    <dbReference type="NCBI Taxonomy" id="420089"/>
    <lineage>
        <taxon>Eukaryota</taxon>
        <taxon>Metazoa</taxon>
        <taxon>Ecdysozoa</taxon>
        <taxon>Arthropoda</taxon>
        <taxon>Hexapoda</taxon>
        <taxon>Insecta</taxon>
        <taxon>Pterygota</taxon>
        <taxon>Neoptera</taxon>
        <taxon>Endopterygota</taxon>
        <taxon>Coleoptera</taxon>
        <taxon>Polyphaga</taxon>
        <taxon>Cucujiformia</taxon>
        <taxon>Coccinelloidea</taxon>
        <taxon>Coccinellidae</taxon>
        <taxon>Epilachninae</taxon>
        <taxon>Epilachnini</taxon>
        <taxon>Henosepilachna</taxon>
    </lineage>
</organism>
<protein>
    <recommendedName>
        <fullName evidence="13">Protein kinase domain-containing protein</fullName>
    </recommendedName>
</protein>
<evidence type="ECO:0000256" key="12">
    <source>
        <dbReference type="SAM" id="Phobius"/>
    </source>
</evidence>
<dbReference type="Gene3D" id="1.10.510.10">
    <property type="entry name" value="Transferase(Phosphotransferase) domain 1"/>
    <property type="match status" value="1"/>
</dbReference>
<keyword evidence="4" id="KW-0418">Kinase</keyword>
<sequence length="346" mass="39866">MFHGRNDRHSLVNPLDDDISQEGSSSYYKCIQPRRGTLMKNTERIVRHITIKDTPDLEQVFILGNEIGEGSFGKVIVVTEKSTNTKWAMKMISKSLLVYLQREIQILKMVNHPHIVYLDKVYESSKKIYLILELCHGELWVLFKERKPFSETISKRITNDLASAVAYLHKNVHRDIKLENILLARNPKDPKDEYYIKLSDFGLSVIKTGTGIESMLHDCCGTILYMAPEMLSGSYSHQCDVWAIGVIMYLLLFGVYPFFSTHEKELARKILKDEVNYPASKVSADALNLMKQLLKKDPAYRITSSEMLESKWLAGGKAGINMMDMMKEWKDEIRVRYSNLFLLLVI</sequence>
<dbReference type="SMART" id="SM00220">
    <property type="entry name" value="S_TKc"/>
    <property type="match status" value="1"/>
</dbReference>